<accession>A0A6C2YKF8</accession>
<sequence length="220" mass="25054">MALINVDLELLQRCLQHKPGSWNDFVDRFLGVIYHVIHYTAYLRSHPLRPEDVEDIASEILLQIVANDYAVLRQFRANSSLATYLTVIARRICVQQLSRRTSQLKSDSARIPDRESDPSPARRTGLEELEEVQKMLRKLPAKEREIVRLFYLEGRSYEEISIELKVPVNSIGPVLNRAKQRLRAESDGSPPPPPKSPTPKPSNSSGKIPRKPDRPVDGKN</sequence>
<keyword evidence="4" id="KW-0804">Transcription</keyword>
<dbReference type="RefSeq" id="WP_162656778.1">
    <property type="nucleotide sequence ID" value="NZ_LR593887.1"/>
</dbReference>
<keyword evidence="2" id="KW-0805">Transcription regulation</keyword>
<evidence type="ECO:0000256" key="5">
    <source>
        <dbReference type="SAM" id="MobiDB-lite"/>
    </source>
</evidence>
<dbReference type="PANTHER" id="PTHR43133">
    <property type="entry name" value="RNA POLYMERASE ECF-TYPE SIGMA FACTO"/>
    <property type="match status" value="1"/>
</dbReference>
<evidence type="ECO:0000313" key="8">
    <source>
        <dbReference type="Proteomes" id="UP000464378"/>
    </source>
</evidence>
<keyword evidence="3" id="KW-0731">Sigma factor</keyword>
<dbReference type="GO" id="GO:0003677">
    <property type="term" value="F:DNA binding"/>
    <property type="evidence" value="ECO:0007669"/>
    <property type="project" value="InterPro"/>
</dbReference>
<gene>
    <name evidence="7" type="ORF">GMBLW1_23650</name>
</gene>
<feature type="region of interest" description="Disordered" evidence="5">
    <location>
        <begin position="104"/>
        <end position="126"/>
    </location>
</feature>
<dbReference type="Gene3D" id="1.10.1740.10">
    <property type="match status" value="1"/>
</dbReference>
<feature type="region of interest" description="Disordered" evidence="5">
    <location>
        <begin position="177"/>
        <end position="220"/>
    </location>
</feature>
<feature type="compositionally biased region" description="Basic and acidic residues" evidence="5">
    <location>
        <begin position="107"/>
        <end position="117"/>
    </location>
</feature>
<dbReference type="SUPFAM" id="SSF88659">
    <property type="entry name" value="Sigma3 and sigma4 domains of RNA polymerase sigma factors"/>
    <property type="match status" value="1"/>
</dbReference>
<evidence type="ECO:0000256" key="4">
    <source>
        <dbReference type="ARBA" id="ARBA00023163"/>
    </source>
</evidence>
<dbReference type="EMBL" id="LR593887">
    <property type="protein sequence ID" value="VTR98874.1"/>
    <property type="molecule type" value="Genomic_DNA"/>
</dbReference>
<protein>
    <recommendedName>
        <fullName evidence="6">RNA polymerase sigma factor 70 region 4 type 2 domain-containing protein</fullName>
    </recommendedName>
</protein>
<name>A0A6C2YKF8_9BACT</name>
<evidence type="ECO:0000259" key="6">
    <source>
        <dbReference type="Pfam" id="PF08281"/>
    </source>
</evidence>
<dbReference type="InterPro" id="IPR014284">
    <property type="entry name" value="RNA_pol_sigma-70_dom"/>
</dbReference>
<evidence type="ECO:0000313" key="7">
    <source>
        <dbReference type="EMBL" id="VIP01595.1"/>
    </source>
</evidence>
<dbReference type="InterPro" id="IPR013324">
    <property type="entry name" value="RNA_pol_sigma_r3/r4-like"/>
</dbReference>
<dbReference type="GO" id="GO:0016987">
    <property type="term" value="F:sigma factor activity"/>
    <property type="evidence" value="ECO:0007669"/>
    <property type="project" value="UniProtKB-KW"/>
</dbReference>
<evidence type="ECO:0000256" key="2">
    <source>
        <dbReference type="ARBA" id="ARBA00023015"/>
    </source>
</evidence>
<dbReference type="CDD" id="cd06171">
    <property type="entry name" value="Sigma70_r4"/>
    <property type="match status" value="1"/>
</dbReference>
<dbReference type="EMBL" id="LR586016">
    <property type="protein sequence ID" value="VIP01595.1"/>
    <property type="molecule type" value="Genomic_DNA"/>
</dbReference>
<feature type="compositionally biased region" description="Basic and acidic residues" evidence="5">
    <location>
        <begin position="210"/>
        <end position="220"/>
    </location>
</feature>
<proteinExistence type="inferred from homology"/>
<feature type="domain" description="RNA polymerase sigma factor 70 region 4 type 2" evidence="6">
    <location>
        <begin position="130"/>
        <end position="182"/>
    </location>
</feature>
<evidence type="ECO:0000256" key="1">
    <source>
        <dbReference type="ARBA" id="ARBA00010641"/>
    </source>
</evidence>
<comment type="similarity">
    <text evidence="1">Belongs to the sigma-70 factor family. ECF subfamily.</text>
</comment>
<dbReference type="InterPro" id="IPR013325">
    <property type="entry name" value="RNA_pol_sigma_r2"/>
</dbReference>
<dbReference type="Gene3D" id="1.10.10.10">
    <property type="entry name" value="Winged helix-like DNA-binding domain superfamily/Winged helix DNA-binding domain"/>
    <property type="match status" value="1"/>
</dbReference>
<dbReference type="PANTHER" id="PTHR43133:SF51">
    <property type="entry name" value="RNA POLYMERASE SIGMA FACTOR"/>
    <property type="match status" value="1"/>
</dbReference>
<keyword evidence="8" id="KW-1185">Reference proteome</keyword>
<feature type="compositionally biased region" description="Pro residues" evidence="5">
    <location>
        <begin position="189"/>
        <end position="200"/>
    </location>
</feature>
<dbReference type="InterPro" id="IPR039425">
    <property type="entry name" value="RNA_pol_sigma-70-like"/>
</dbReference>
<evidence type="ECO:0000256" key="3">
    <source>
        <dbReference type="ARBA" id="ARBA00023082"/>
    </source>
</evidence>
<dbReference type="InterPro" id="IPR036388">
    <property type="entry name" value="WH-like_DNA-bd_sf"/>
</dbReference>
<dbReference type="InterPro" id="IPR013249">
    <property type="entry name" value="RNA_pol_sigma70_r4_t2"/>
</dbReference>
<dbReference type="InParanoid" id="A0A6C2YKF8"/>
<dbReference type="KEGG" id="tim:GMBLW1_23650"/>
<dbReference type="GO" id="GO:0006352">
    <property type="term" value="P:DNA-templated transcription initiation"/>
    <property type="evidence" value="ECO:0007669"/>
    <property type="project" value="InterPro"/>
</dbReference>
<dbReference type="NCBIfam" id="TIGR02937">
    <property type="entry name" value="sigma70-ECF"/>
    <property type="match status" value="1"/>
</dbReference>
<dbReference type="SUPFAM" id="SSF88946">
    <property type="entry name" value="Sigma2 domain of RNA polymerase sigma factors"/>
    <property type="match status" value="1"/>
</dbReference>
<reference evidence="7" key="1">
    <citation type="submission" date="2019-04" db="EMBL/GenBank/DDBJ databases">
        <authorList>
            <consortium name="Science for Life Laboratories"/>
        </authorList>
    </citation>
    <scope>NUCLEOTIDE SEQUENCE</scope>
    <source>
        <strain evidence="7">MBLW1</strain>
    </source>
</reference>
<dbReference type="Proteomes" id="UP000464378">
    <property type="component" value="Chromosome"/>
</dbReference>
<organism evidence="7">
    <name type="scientific">Tuwongella immobilis</name>
    <dbReference type="NCBI Taxonomy" id="692036"/>
    <lineage>
        <taxon>Bacteria</taxon>
        <taxon>Pseudomonadati</taxon>
        <taxon>Planctomycetota</taxon>
        <taxon>Planctomycetia</taxon>
        <taxon>Gemmatales</taxon>
        <taxon>Gemmataceae</taxon>
        <taxon>Tuwongella</taxon>
    </lineage>
</organism>
<dbReference type="AlphaFoldDB" id="A0A6C2YKF8"/>
<dbReference type="Pfam" id="PF08281">
    <property type="entry name" value="Sigma70_r4_2"/>
    <property type="match status" value="1"/>
</dbReference>